<dbReference type="PIRSF" id="PIRSF015626">
    <property type="entry name" value="FdhD"/>
    <property type="match status" value="1"/>
</dbReference>
<evidence type="ECO:0000313" key="3">
    <source>
        <dbReference type="EMBL" id="OKY78646.1"/>
    </source>
</evidence>
<keyword evidence="4" id="KW-1185">Reference proteome</keyword>
<evidence type="ECO:0000313" key="4">
    <source>
        <dbReference type="Proteomes" id="UP000185744"/>
    </source>
</evidence>
<accession>A0A1Q6DWC4</accession>
<dbReference type="SUPFAM" id="SSF53927">
    <property type="entry name" value="Cytidine deaminase-like"/>
    <property type="match status" value="1"/>
</dbReference>
<dbReference type="GO" id="GO:0006777">
    <property type="term" value="P:Mo-molybdopterin cofactor biosynthetic process"/>
    <property type="evidence" value="ECO:0007669"/>
    <property type="project" value="UniProtKB-KW"/>
</dbReference>
<dbReference type="InParanoid" id="A0A1Q6DWC4"/>
<dbReference type="PANTHER" id="PTHR30592:SF1">
    <property type="entry name" value="SULFUR CARRIER PROTEIN FDHD"/>
    <property type="match status" value="1"/>
</dbReference>
<dbReference type="AlphaFoldDB" id="A0A1Q6DWC4"/>
<keyword evidence="2" id="KW-0501">Molybdenum cofactor biosynthesis</keyword>
<dbReference type="Proteomes" id="UP000185744">
    <property type="component" value="Unassembled WGS sequence"/>
</dbReference>
<protein>
    <submittedName>
        <fullName evidence="3">Protein required for formate dehydrogenase activity</fullName>
    </submittedName>
</protein>
<reference evidence="3" key="1">
    <citation type="submission" date="2016-12" db="EMBL/GenBank/DDBJ databases">
        <title>Discovery of methanogenic haloarchaea.</title>
        <authorList>
            <person name="Sorokin D.Y."/>
            <person name="Makarova K.S."/>
            <person name="Abbas B."/>
            <person name="Ferrer M."/>
            <person name="Golyshin P.N."/>
        </authorList>
    </citation>
    <scope>NUCLEOTIDE SEQUENCE [LARGE SCALE GENOMIC DNA]</scope>
    <source>
        <strain evidence="3">HMET1</strain>
    </source>
</reference>
<dbReference type="STRING" id="1903181.BTN85_1143"/>
<dbReference type="GO" id="GO:0016783">
    <property type="term" value="F:sulfurtransferase activity"/>
    <property type="evidence" value="ECO:0007669"/>
    <property type="project" value="InterPro"/>
</dbReference>
<dbReference type="NCBIfam" id="TIGR00129">
    <property type="entry name" value="fdhD_narQ"/>
    <property type="match status" value="1"/>
</dbReference>
<dbReference type="PANTHER" id="PTHR30592">
    <property type="entry name" value="FORMATE DEHYDROGENASE"/>
    <property type="match status" value="1"/>
</dbReference>
<dbReference type="EMBL" id="MSDW01000001">
    <property type="protein sequence ID" value="OKY78646.1"/>
    <property type="molecule type" value="Genomic_DNA"/>
</dbReference>
<dbReference type="Gene3D" id="3.10.20.10">
    <property type="match status" value="1"/>
</dbReference>
<proteinExistence type="predicted"/>
<dbReference type="Gene3D" id="3.40.140.10">
    <property type="entry name" value="Cytidine Deaminase, domain 2"/>
    <property type="match status" value="1"/>
</dbReference>
<evidence type="ECO:0000256" key="1">
    <source>
        <dbReference type="ARBA" id="ARBA00022490"/>
    </source>
</evidence>
<sequence length="241" mass="26674">MWKQIKCLKDKEEPFIELPIEKPLRIYLNGRKLTTAMVSPTNEKSFVIGHLFSEGIISDYDDIESIRIDGKESSVLSEKASFRESEGLIVSGCGSGNAYNIDTPEVEPRLEINIKQISDAMIELLEKFKNESGGVHSAGLFSKEKKFLVRDIGRHNCIDKIIGMGVKNEIDFSQTFVVSTGRLSSDMVKKCANVGIPIAASHKSSTSLAVEIAQKSKISLIIDTGTNNYILTNFGQIKKNK</sequence>
<name>A0A1Q6DWC4_METT1</name>
<dbReference type="InterPro" id="IPR016193">
    <property type="entry name" value="Cytidine_deaminase-like"/>
</dbReference>
<comment type="caution">
    <text evidence="3">The sequence shown here is derived from an EMBL/GenBank/DDBJ whole genome shotgun (WGS) entry which is preliminary data.</text>
</comment>
<organism evidence="3 4">
    <name type="scientific">Methanohalarchaeum thermophilum</name>
    <dbReference type="NCBI Taxonomy" id="1903181"/>
    <lineage>
        <taxon>Archaea</taxon>
        <taxon>Methanobacteriati</taxon>
        <taxon>Methanobacteriota</taxon>
        <taxon>Methanonatronarchaeia</taxon>
        <taxon>Methanonatronarchaeales</taxon>
        <taxon>Methanonatronarchaeaceae</taxon>
        <taxon>Candidatus Methanohalarchaeum</taxon>
    </lineage>
</organism>
<dbReference type="Pfam" id="PF02634">
    <property type="entry name" value="FdhD-NarQ"/>
    <property type="match status" value="1"/>
</dbReference>
<gene>
    <name evidence="3" type="ORF">BTN85_1143</name>
</gene>
<keyword evidence="1" id="KW-0963">Cytoplasm</keyword>
<dbReference type="InterPro" id="IPR003786">
    <property type="entry name" value="FdhD"/>
</dbReference>
<evidence type="ECO:0000256" key="2">
    <source>
        <dbReference type="ARBA" id="ARBA00023150"/>
    </source>
</evidence>